<feature type="domain" description="Xylose isomerase-like TIM barrel" evidence="4">
    <location>
        <begin position="13"/>
        <end position="240"/>
    </location>
</feature>
<gene>
    <name evidence="5" type="ORF">C7H09_13125</name>
</gene>
<dbReference type="Gene3D" id="3.20.20.150">
    <property type="entry name" value="Divalent-metal-dependent TIM barrel enzymes"/>
    <property type="match status" value="1"/>
</dbReference>
<evidence type="ECO:0000313" key="5">
    <source>
        <dbReference type="EMBL" id="PSF05780.1"/>
    </source>
</evidence>
<dbReference type="InterPro" id="IPR013022">
    <property type="entry name" value="Xyl_isomerase-like_TIM-brl"/>
</dbReference>
<comment type="similarity">
    <text evidence="2">Belongs to the hyi family.</text>
</comment>
<comment type="caution">
    <text evidence="5">The sequence shown here is derived from an EMBL/GenBank/DDBJ whole genome shotgun (WGS) entry which is preliminary data.</text>
</comment>
<accession>A0A2T1K6U5</accession>
<keyword evidence="6" id="KW-1185">Reference proteome</keyword>
<keyword evidence="5" id="KW-0670">Pyruvate</keyword>
<protein>
    <submittedName>
        <fullName evidence="5">Hydroxypyruvate isomerase</fullName>
    </submittedName>
</protein>
<evidence type="ECO:0000259" key="4">
    <source>
        <dbReference type="Pfam" id="PF01261"/>
    </source>
</evidence>
<dbReference type="PANTHER" id="PTHR43489">
    <property type="entry name" value="ISOMERASE"/>
    <property type="match status" value="1"/>
</dbReference>
<dbReference type="NCBIfam" id="NF043033">
    <property type="entry name" value="OxoTetrIsom"/>
    <property type="match status" value="1"/>
</dbReference>
<dbReference type="InterPro" id="IPR036237">
    <property type="entry name" value="Xyl_isomerase-like_sf"/>
</dbReference>
<evidence type="ECO:0000256" key="1">
    <source>
        <dbReference type="ARBA" id="ARBA00023235"/>
    </source>
</evidence>
<dbReference type="InterPro" id="IPR053398">
    <property type="entry name" value="HPT_OtnI_isomerases"/>
</dbReference>
<evidence type="ECO:0000256" key="2">
    <source>
        <dbReference type="PIRNR" id="PIRNR006241"/>
    </source>
</evidence>
<organism evidence="5 6">
    <name type="scientific">Marinobacter fuscus</name>
    <dbReference type="NCBI Taxonomy" id="2109942"/>
    <lineage>
        <taxon>Bacteria</taxon>
        <taxon>Pseudomonadati</taxon>
        <taxon>Pseudomonadota</taxon>
        <taxon>Gammaproteobacteria</taxon>
        <taxon>Pseudomonadales</taxon>
        <taxon>Marinobacteraceae</taxon>
        <taxon>Marinobacter</taxon>
    </lineage>
</organism>
<sequence>MLFPEHDFLDRFGAAAKAGFRGVEYLFPYAYRLEDLAGCLREAGLEQVLFNLPPGNWEAGERGLASLPGREAEFQASVAEALRYAEALDCPRIHAMAGLLPERADRETVEAHHHTYLKNLRFAAGEAAKAGRDLLIEPINQRDMPGYFLSRQADAIKVIDEVGADNLRLQFDVYHCQIMDGDLISHMERQFHAIGHVQIAGVPERHEPDLGEVCYPEVLARLDSLGYTGWVGCEYRPAGNTWAGLGWGQAYGLSTDTTTRGH</sequence>
<evidence type="ECO:0000313" key="6">
    <source>
        <dbReference type="Proteomes" id="UP000239866"/>
    </source>
</evidence>
<dbReference type="FunFam" id="3.20.20.150:FF:000007">
    <property type="entry name" value="Hydroxypyruvate isomerase"/>
    <property type="match status" value="1"/>
</dbReference>
<feature type="active site" description="Proton donor/acceptor" evidence="3">
    <location>
        <position position="137"/>
    </location>
</feature>
<reference evidence="5 6" key="1">
    <citation type="submission" date="2018-03" db="EMBL/GenBank/DDBJ databases">
        <title>Marinobacter brunus sp. nov., a marine bacterium of Gamma-proteobacteria isolated from the surface seawater of the South China Sea.</title>
        <authorList>
            <person name="Cheng H."/>
            <person name="Wu Y.-H."/>
            <person name="Xamxidin M."/>
            <person name="Xu X.-W."/>
        </authorList>
    </citation>
    <scope>NUCLEOTIDE SEQUENCE [LARGE SCALE GENOMIC DNA]</scope>
    <source>
        <strain evidence="5 6">NH169-3</strain>
    </source>
</reference>
<dbReference type="Pfam" id="PF01261">
    <property type="entry name" value="AP_endonuc_2"/>
    <property type="match status" value="1"/>
</dbReference>
<dbReference type="SUPFAM" id="SSF51658">
    <property type="entry name" value="Xylose isomerase-like"/>
    <property type="match status" value="1"/>
</dbReference>
<dbReference type="GO" id="GO:0008903">
    <property type="term" value="F:hydroxypyruvate isomerase activity"/>
    <property type="evidence" value="ECO:0007669"/>
    <property type="project" value="TreeGrafter"/>
</dbReference>
<proteinExistence type="inferred from homology"/>
<dbReference type="InterPro" id="IPR026040">
    <property type="entry name" value="HyI-like"/>
</dbReference>
<keyword evidence="1 2" id="KW-0413">Isomerase</keyword>
<dbReference type="Proteomes" id="UP000239866">
    <property type="component" value="Unassembled WGS sequence"/>
</dbReference>
<dbReference type="OrthoDB" id="9786584at2"/>
<dbReference type="EMBL" id="PXNP01000097">
    <property type="protein sequence ID" value="PSF05780.1"/>
    <property type="molecule type" value="Genomic_DNA"/>
</dbReference>
<dbReference type="PIRSF" id="PIRSF006241">
    <property type="entry name" value="HyI"/>
    <property type="match status" value="1"/>
</dbReference>
<evidence type="ECO:0000256" key="3">
    <source>
        <dbReference type="PIRSR" id="PIRSR006241-50"/>
    </source>
</evidence>
<dbReference type="GO" id="GO:0046487">
    <property type="term" value="P:glyoxylate metabolic process"/>
    <property type="evidence" value="ECO:0007669"/>
    <property type="project" value="TreeGrafter"/>
</dbReference>
<feature type="active site" description="Proton donor/acceptor" evidence="3">
    <location>
        <position position="234"/>
    </location>
</feature>
<dbReference type="InterPro" id="IPR050417">
    <property type="entry name" value="Sugar_Epim/Isomerase"/>
</dbReference>
<dbReference type="PANTHER" id="PTHR43489:SF13">
    <property type="entry name" value="HYDROXYPYRUVATE ISOMERASE"/>
    <property type="match status" value="1"/>
</dbReference>
<dbReference type="AlphaFoldDB" id="A0A2T1K6U5"/>
<name>A0A2T1K6U5_9GAMM</name>